<sequence>MTGCVIGQYPALYAAVSLFYTPHVTFLTSSLRQNVPPPIPGIRSGKLVYPKSIGIDSADADASACGSLANASTTSTFTRYAPTRGRGFAVLHPSRVSGTVSSARASHMRTVPMRNMGLSCASAPLSSATSPAMLGTVSLPVSSTPVLQGSDAQADIYARHGGHEALPKEPAFNSAPPDLPRGLVQAHDGPQHARQRRIFAPAFSNTSLKKQEPLIRSHVQKLVANLQRACDSGHDGETEVNMADLFNFMTFDVMADLAFGRPLGLLDSGTYKPWVRNVFAVFRLLSLRAVILFYLPQLKRLMTRLLSTKSTVERRKAYIDYAAGLVDQRLDQESHTERPDIWSLVEKKQDVMSRREMHVNAAIFMAAGTETTATALCGMTWYLTRNRDKMDMAAREVRNLAAEDLTMETLATMPYLNAVINESMRLYPPAPDMLYRLVPEGGAVVGGKHVPAGAVVGIHQWPAYHSARNFTRPEEFLPERWLPEASEGEFANDDRRIVQPFSRGSRTCIGKK</sequence>
<dbReference type="InterPro" id="IPR001128">
    <property type="entry name" value="Cyt_P450"/>
</dbReference>
<dbReference type="GeneID" id="92006843"/>
<evidence type="ECO:0000313" key="8">
    <source>
        <dbReference type="EMBL" id="KAL0261328.1"/>
    </source>
</evidence>
<gene>
    <name evidence="8" type="ORF">SLS55_002758</name>
</gene>
<evidence type="ECO:0008006" key="10">
    <source>
        <dbReference type="Google" id="ProtNLM"/>
    </source>
</evidence>
<comment type="similarity">
    <text evidence="2 6">Belongs to the cytochrome P450 family.</text>
</comment>
<dbReference type="InterPro" id="IPR002401">
    <property type="entry name" value="Cyt_P450_E_grp-I"/>
</dbReference>
<dbReference type="InterPro" id="IPR017972">
    <property type="entry name" value="Cyt_P450_CS"/>
</dbReference>
<organism evidence="8 9">
    <name type="scientific">Diplodia seriata</name>
    <dbReference type="NCBI Taxonomy" id="420778"/>
    <lineage>
        <taxon>Eukaryota</taxon>
        <taxon>Fungi</taxon>
        <taxon>Dikarya</taxon>
        <taxon>Ascomycota</taxon>
        <taxon>Pezizomycotina</taxon>
        <taxon>Dothideomycetes</taxon>
        <taxon>Dothideomycetes incertae sedis</taxon>
        <taxon>Botryosphaeriales</taxon>
        <taxon>Botryosphaeriaceae</taxon>
        <taxon>Diplodia</taxon>
    </lineage>
</organism>
<comment type="cofactor">
    <cofactor evidence="1">
        <name>heme</name>
        <dbReference type="ChEBI" id="CHEBI:30413"/>
    </cofactor>
</comment>
<keyword evidence="7" id="KW-0812">Transmembrane</keyword>
<evidence type="ECO:0000313" key="9">
    <source>
        <dbReference type="Proteomes" id="UP001430584"/>
    </source>
</evidence>
<evidence type="ECO:0000256" key="5">
    <source>
        <dbReference type="ARBA" id="ARBA00023004"/>
    </source>
</evidence>
<evidence type="ECO:0000256" key="7">
    <source>
        <dbReference type="SAM" id="Phobius"/>
    </source>
</evidence>
<evidence type="ECO:0000256" key="6">
    <source>
        <dbReference type="RuleBase" id="RU000461"/>
    </source>
</evidence>
<protein>
    <recommendedName>
        <fullName evidence="10">Cytochrome p450</fullName>
    </recommendedName>
</protein>
<keyword evidence="3 6" id="KW-0349">Heme</keyword>
<dbReference type="PANTHER" id="PTHR24305">
    <property type="entry name" value="CYTOCHROME P450"/>
    <property type="match status" value="1"/>
</dbReference>
<keyword evidence="9" id="KW-1185">Reference proteome</keyword>
<comment type="caution">
    <text evidence="8">The sequence shown here is derived from an EMBL/GenBank/DDBJ whole genome shotgun (WGS) entry which is preliminary data.</text>
</comment>
<dbReference type="PROSITE" id="PS00086">
    <property type="entry name" value="CYTOCHROME_P450"/>
    <property type="match status" value="1"/>
</dbReference>
<evidence type="ECO:0000256" key="2">
    <source>
        <dbReference type="ARBA" id="ARBA00010617"/>
    </source>
</evidence>
<keyword evidence="4 6" id="KW-0479">Metal-binding</keyword>
<keyword evidence="6" id="KW-0503">Monooxygenase</keyword>
<name>A0ABR3CL16_9PEZI</name>
<dbReference type="InterPro" id="IPR036396">
    <property type="entry name" value="Cyt_P450_sf"/>
</dbReference>
<dbReference type="CDD" id="cd11058">
    <property type="entry name" value="CYP60B-like"/>
    <property type="match status" value="1"/>
</dbReference>
<dbReference type="InterPro" id="IPR050121">
    <property type="entry name" value="Cytochrome_P450_monoxygenase"/>
</dbReference>
<accession>A0ABR3CL16</accession>
<feature type="transmembrane region" description="Helical" evidence="7">
    <location>
        <begin position="362"/>
        <end position="383"/>
    </location>
</feature>
<dbReference type="RefSeq" id="XP_066634357.1">
    <property type="nucleotide sequence ID" value="XM_066774238.1"/>
</dbReference>
<reference evidence="8 9" key="1">
    <citation type="submission" date="2024-02" db="EMBL/GenBank/DDBJ databases">
        <title>De novo assembly and annotation of 12 fungi associated with fruit tree decline syndrome in Ontario, Canada.</title>
        <authorList>
            <person name="Sulman M."/>
            <person name="Ellouze W."/>
            <person name="Ilyukhin E."/>
        </authorList>
    </citation>
    <scope>NUCLEOTIDE SEQUENCE [LARGE SCALE GENOMIC DNA]</scope>
    <source>
        <strain evidence="8 9">FDS-637</strain>
    </source>
</reference>
<evidence type="ECO:0000256" key="4">
    <source>
        <dbReference type="ARBA" id="ARBA00022723"/>
    </source>
</evidence>
<dbReference type="SUPFAM" id="SSF48264">
    <property type="entry name" value="Cytochrome P450"/>
    <property type="match status" value="1"/>
</dbReference>
<dbReference type="Proteomes" id="UP001430584">
    <property type="component" value="Unassembled WGS sequence"/>
</dbReference>
<dbReference type="PANTHER" id="PTHR24305:SF210">
    <property type="entry name" value="CYTOCHROME P450 MONOOXYGENASE ASQL-RELATED"/>
    <property type="match status" value="1"/>
</dbReference>
<dbReference type="EMBL" id="JAJVCZ030000003">
    <property type="protein sequence ID" value="KAL0261328.1"/>
    <property type="molecule type" value="Genomic_DNA"/>
</dbReference>
<keyword evidence="6" id="KW-0560">Oxidoreductase</keyword>
<evidence type="ECO:0000256" key="3">
    <source>
        <dbReference type="ARBA" id="ARBA00022617"/>
    </source>
</evidence>
<keyword evidence="7" id="KW-1133">Transmembrane helix</keyword>
<keyword evidence="5 6" id="KW-0408">Iron</keyword>
<dbReference type="PRINTS" id="PR00385">
    <property type="entry name" value="P450"/>
</dbReference>
<dbReference type="PRINTS" id="PR00463">
    <property type="entry name" value="EP450I"/>
</dbReference>
<keyword evidence="7" id="KW-0472">Membrane</keyword>
<dbReference type="Gene3D" id="1.10.630.10">
    <property type="entry name" value="Cytochrome P450"/>
    <property type="match status" value="1"/>
</dbReference>
<dbReference type="Pfam" id="PF00067">
    <property type="entry name" value="p450"/>
    <property type="match status" value="1"/>
</dbReference>
<proteinExistence type="inferred from homology"/>
<evidence type="ECO:0000256" key="1">
    <source>
        <dbReference type="ARBA" id="ARBA00001971"/>
    </source>
</evidence>